<comment type="caution">
    <text evidence="5">The sequence shown here is derived from an EMBL/GenBank/DDBJ whole genome shotgun (WGS) entry which is preliminary data.</text>
</comment>
<evidence type="ECO:0000259" key="4">
    <source>
        <dbReference type="PROSITE" id="PS51123"/>
    </source>
</evidence>
<sequence length="182" mass="17714">MLRRTTLHGFATAAIAAMALALTACGSEGDSGGTGDSGGDPSGAPASSSAPSSSASAGAGESAANADAGSVSGLQAKLDEVLSAAPITFAAESPELTEESRSTLKSVAEAAAEVPDAKLEVRATAGYQDAEQAKALSQQRADAVSKELTSGGVAEDRVEAVAAGNEGVMDDTAAVTVDITAK</sequence>
<dbReference type="InterPro" id="IPR006665">
    <property type="entry name" value="OmpA-like"/>
</dbReference>
<dbReference type="PROSITE" id="PS51123">
    <property type="entry name" value="OMPA_2"/>
    <property type="match status" value="1"/>
</dbReference>
<feature type="domain" description="OmpA-like" evidence="4">
    <location>
        <begin position="76"/>
        <end position="182"/>
    </location>
</feature>
<dbReference type="Gene3D" id="3.30.1330.60">
    <property type="entry name" value="OmpA-like domain"/>
    <property type="match status" value="1"/>
</dbReference>
<keyword evidence="3" id="KW-0732">Signal</keyword>
<feature type="compositionally biased region" description="Gly residues" evidence="2">
    <location>
        <begin position="29"/>
        <end position="41"/>
    </location>
</feature>
<organism evidence="5 6">
    <name type="scientific">Amycolatopsis antarctica</name>
    <dbReference type="NCBI Taxonomy" id="1854586"/>
    <lineage>
        <taxon>Bacteria</taxon>
        <taxon>Bacillati</taxon>
        <taxon>Actinomycetota</taxon>
        <taxon>Actinomycetes</taxon>
        <taxon>Pseudonocardiales</taxon>
        <taxon>Pseudonocardiaceae</taxon>
        <taxon>Amycolatopsis</taxon>
    </lineage>
</organism>
<evidence type="ECO:0000256" key="2">
    <source>
        <dbReference type="SAM" id="MobiDB-lite"/>
    </source>
</evidence>
<dbReference type="SUPFAM" id="SSF103088">
    <property type="entry name" value="OmpA-like"/>
    <property type="match status" value="1"/>
</dbReference>
<dbReference type="EMBL" id="NKYE01000001">
    <property type="protein sequence ID" value="OZM75136.1"/>
    <property type="molecule type" value="Genomic_DNA"/>
</dbReference>
<dbReference type="AlphaFoldDB" id="A0A263DCB5"/>
<dbReference type="PROSITE" id="PS51257">
    <property type="entry name" value="PROKAR_LIPOPROTEIN"/>
    <property type="match status" value="1"/>
</dbReference>
<keyword evidence="1" id="KW-0472">Membrane</keyword>
<evidence type="ECO:0000256" key="1">
    <source>
        <dbReference type="PROSITE-ProRule" id="PRU00473"/>
    </source>
</evidence>
<dbReference type="GO" id="GO:0016020">
    <property type="term" value="C:membrane"/>
    <property type="evidence" value="ECO:0007669"/>
    <property type="project" value="UniProtKB-UniRule"/>
</dbReference>
<dbReference type="InParanoid" id="A0A263DCB5"/>
<evidence type="ECO:0000256" key="3">
    <source>
        <dbReference type="SAM" id="SignalP"/>
    </source>
</evidence>
<evidence type="ECO:0000313" key="5">
    <source>
        <dbReference type="EMBL" id="OZM75136.1"/>
    </source>
</evidence>
<accession>A0A263DCB5</accession>
<protein>
    <recommendedName>
        <fullName evidence="4">OmpA-like domain-containing protein</fullName>
    </recommendedName>
</protein>
<dbReference type="Pfam" id="PF00691">
    <property type="entry name" value="OmpA"/>
    <property type="match status" value="1"/>
</dbReference>
<reference evidence="5 6" key="1">
    <citation type="submission" date="2017-07" db="EMBL/GenBank/DDBJ databases">
        <title>Amycolatopsis antarcticus sp. nov., isolated from the surface of an Antarcticus brown macroalga.</title>
        <authorList>
            <person name="Wang J."/>
            <person name="Leiva S."/>
            <person name="Huang J."/>
            <person name="Huang Y."/>
        </authorList>
    </citation>
    <scope>NUCLEOTIDE SEQUENCE [LARGE SCALE GENOMIC DNA]</scope>
    <source>
        <strain evidence="5 6">AU-G6</strain>
    </source>
</reference>
<feature type="region of interest" description="Disordered" evidence="2">
    <location>
        <begin position="27"/>
        <end position="69"/>
    </location>
</feature>
<evidence type="ECO:0000313" key="6">
    <source>
        <dbReference type="Proteomes" id="UP000242444"/>
    </source>
</evidence>
<dbReference type="RefSeq" id="WP_094860914.1">
    <property type="nucleotide sequence ID" value="NZ_NKYE01000001.1"/>
</dbReference>
<dbReference type="InterPro" id="IPR036737">
    <property type="entry name" value="OmpA-like_sf"/>
</dbReference>
<feature type="chain" id="PRO_5012040183" description="OmpA-like domain-containing protein" evidence="3">
    <location>
        <begin position="27"/>
        <end position="182"/>
    </location>
</feature>
<proteinExistence type="predicted"/>
<dbReference type="Proteomes" id="UP000242444">
    <property type="component" value="Unassembled WGS sequence"/>
</dbReference>
<name>A0A263DCB5_9PSEU</name>
<dbReference type="OrthoDB" id="3630271at2"/>
<keyword evidence="6" id="KW-1185">Reference proteome</keyword>
<feature type="compositionally biased region" description="Low complexity" evidence="2">
    <location>
        <begin position="42"/>
        <end position="69"/>
    </location>
</feature>
<gene>
    <name evidence="5" type="ORF">CFN78_02935</name>
</gene>
<feature type="signal peptide" evidence="3">
    <location>
        <begin position="1"/>
        <end position="26"/>
    </location>
</feature>